<feature type="chain" id="PRO_5007491554" description="SLH domain-containing protein" evidence="2">
    <location>
        <begin position="25"/>
        <end position="781"/>
    </location>
</feature>
<dbReference type="InterPro" id="IPR001119">
    <property type="entry name" value="SLH_dom"/>
</dbReference>
<dbReference type="Pfam" id="PF16244">
    <property type="entry name" value="DUF4901"/>
    <property type="match status" value="2"/>
</dbReference>
<evidence type="ECO:0000313" key="4">
    <source>
        <dbReference type="EMBL" id="KXG76189.1"/>
    </source>
</evidence>
<dbReference type="RefSeq" id="WP_068555636.1">
    <property type="nucleotide sequence ID" value="NZ_LOEE01000028.1"/>
</dbReference>
<dbReference type="OrthoDB" id="2473368at2"/>
<dbReference type="Pfam" id="PF00395">
    <property type="entry name" value="SLH"/>
    <property type="match status" value="1"/>
</dbReference>
<organism evidence="4 5">
    <name type="scientific">Thermotalea metallivorans</name>
    <dbReference type="NCBI Taxonomy" id="520762"/>
    <lineage>
        <taxon>Bacteria</taxon>
        <taxon>Bacillati</taxon>
        <taxon>Bacillota</taxon>
        <taxon>Clostridia</taxon>
        <taxon>Peptostreptococcales</taxon>
        <taxon>Thermotaleaceae</taxon>
        <taxon>Thermotalea</taxon>
    </lineage>
</organism>
<evidence type="ECO:0000313" key="5">
    <source>
        <dbReference type="Proteomes" id="UP000070456"/>
    </source>
</evidence>
<comment type="caution">
    <text evidence="4">The sequence shown here is derived from an EMBL/GenBank/DDBJ whole genome shotgun (WGS) entry which is preliminary data.</text>
</comment>
<feature type="domain" description="SLH" evidence="3">
    <location>
        <begin position="658"/>
        <end position="720"/>
    </location>
</feature>
<proteinExistence type="predicted"/>
<evidence type="ECO:0000256" key="2">
    <source>
        <dbReference type="SAM" id="SignalP"/>
    </source>
</evidence>
<name>A0A140L6L4_9FIRM</name>
<evidence type="ECO:0000256" key="1">
    <source>
        <dbReference type="ARBA" id="ARBA00022737"/>
    </source>
</evidence>
<feature type="domain" description="SLH" evidence="3">
    <location>
        <begin position="723"/>
        <end position="781"/>
    </location>
</feature>
<dbReference type="InterPro" id="IPR032599">
    <property type="entry name" value="YcdB/YcdC_rep_domain"/>
</dbReference>
<dbReference type="STRING" id="520762.AN619_11460"/>
<reference evidence="4 5" key="1">
    <citation type="submission" date="2015-12" db="EMBL/GenBank/DDBJ databases">
        <title>Draft genome sequence of the thermoanaerobe Thermotalea metallivorans, an isolate from the runoff channel of the Great Artesian Basin, Australia.</title>
        <authorList>
            <person name="Patel B.K."/>
        </authorList>
    </citation>
    <scope>NUCLEOTIDE SEQUENCE [LARGE SCALE GENOMIC DNA]</scope>
    <source>
        <strain evidence="4 5">B2-1</strain>
    </source>
</reference>
<sequence length="781" mass="89577">MKGKKLAVGLMVSLVFSTSAPVFADGTAAAWKLPSMVQATANQAEPAPAVTKEKAVEIAKDALKKYLEFSPEEKKYQFNIEYRKDWNNPDIYVWAMNWNYNDPTGYSHANVTIDGRTGKILEMGKDGGRYGDQTPKMTTITREEAQEKAEAFIEKIVPGLLKQTRVMPAYDEGAVPYGGPNPIYYYFNYIRMVDGAKYDGNFINVGIDGATGELRNFGYRWDDELHLPKKEGILTKEEATKILKDKTRMELIYLPIRDELTYQPLPKGLKLAYRPVYDFANMLDAKTGKMIGWNGKEQEQQMQMADLTEKQIAEIKKSAKPIVKKEKEITQDRAKEIALAVLKDEIEGEVKINNVNYAEGDGYWEAAGRKAWNIEFAIEKKKDEKSEAKTAIMPMTNGRIMIDALTEEVLALSNWQYDMIYGQPFEPVLTWEQAYTKAIDMIKKYHPDKIDQIKTEQLYVKYSEMVEGKEIPPMEYYFNFTRKVNGILYEDNQISVSFNTKTGKLQNFSARWNEGLNFPPKDKAISLEAAKNKHLDINEVELAYYKYNTTNDYQNPKFETKLIYRLMPVKPQYHLIDAISGKFIDYNGKPMPEIAQADFNEKIKGHRIERQAKILAQQGILDKSTFNPDQAISRLEAIKMLVKARGMDYYYPMKEDAEKLRFSDVNEDDDDYRFIHMAIRYGIIENKEGKFHGEAAITREELAVMLVKMLRYDALAKVSDIFQVSFKDKNRVKPELLGYVAICQGLKLVDSGSHVDFRPADQATMAETADMVYRALGYVNR</sequence>
<feature type="signal peptide" evidence="2">
    <location>
        <begin position="1"/>
        <end position="24"/>
    </location>
</feature>
<dbReference type="EMBL" id="LOEE01000028">
    <property type="protein sequence ID" value="KXG76189.1"/>
    <property type="molecule type" value="Genomic_DNA"/>
</dbReference>
<protein>
    <recommendedName>
        <fullName evidence="3">SLH domain-containing protein</fullName>
    </recommendedName>
</protein>
<dbReference type="AlphaFoldDB" id="A0A140L6L4"/>
<keyword evidence="2" id="KW-0732">Signal</keyword>
<keyword evidence="5" id="KW-1185">Reference proteome</keyword>
<feature type="domain" description="SLH" evidence="3">
    <location>
        <begin position="595"/>
        <end position="655"/>
    </location>
</feature>
<gene>
    <name evidence="4" type="ORF">AN619_11460</name>
</gene>
<evidence type="ECO:0000259" key="3">
    <source>
        <dbReference type="PROSITE" id="PS51272"/>
    </source>
</evidence>
<dbReference type="PROSITE" id="PS51272">
    <property type="entry name" value="SLH"/>
    <property type="match status" value="3"/>
</dbReference>
<accession>A0A140L6L4</accession>
<dbReference type="Proteomes" id="UP000070456">
    <property type="component" value="Unassembled WGS sequence"/>
</dbReference>
<keyword evidence="1" id="KW-0677">Repeat</keyword>